<name>A0ACB8Y005_9ASTR</name>
<evidence type="ECO:0000313" key="2">
    <source>
        <dbReference type="Proteomes" id="UP001056120"/>
    </source>
</evidence>
<proteinExistence type="predicted"/>
<dbReference type="EMBL" id="CM042046">
    <property type="protein sequence ID" value="KAI3676630.1"/>
    <property type="molecule type" value="Genomic_DNA"/>
</dbReference>
<sequence>MVVVCLLLRKPAPLMSYIQAHPDIILKLIDLIGISSIMEVLLRLIGADEYLYTSYADSMQWLQDIVVVELIVNKFCSSDRPEVHANVAEIVCARIRNAPPGLAAKISSPSFVARLFHHAMDDSRPKSVLVYSLAVCISLLNPTKLTSGTYYVYNQQLTYESAIKPNPETVKSMLESLGYLLKLLDLSEDKNVLQTTFGKLQPPLGKHRLKIIVSCLESKNASMVEHILDDCNLVRNIIDAERNSELNTDKNNFTPTVAAEGRMPPRVGNVGHMTLIANKLVQLKAHNSYIHAHLQDNSEWVQWHANVLMSRNALGNVLDWECGRPTTFHDQTRYSDDDYQDRDYDVAALAKNLSQAFQYGVYENDINNEVHGSLERDNEDIYFDGESAEAVVSSLQLRDDQESGSHLPSSSWFDCEEENTVELSNNAAVSPSPNAVGISEGNDDGIHTATSELPDSKPTSADTNVNNLTDDSNPSSTDIPVVDSADHLKANVTDNPPESRDSVEPSDTITEPAGPSLPVPTKFPPEP</sequence>
<keyword evidence="2" id="KW-1185">Reference proteome</keyword>
<reference evidence="1 2" key="2">
    <citation type="journal article" date="2022" name="Mol. Ecol. Resour.">
        <title>The genomes of chicory, endive, great burdock and yacon provide insights into Asteraceae paleo-polyploidization history and plant inulin production.</title>
        <authorList>
            <person name="Fan W."/>
            <person name="Wang S."/>
            <person name="Wang H."/>
            <person name="Wang A."/>
            <person name="Jiang F."/>
            <person name="Liu H."/>
            <person name="Zhao H."/>
            <person name="Xu D."/>
            <person name="Zhang Y."/>
        </authorList>
    </citation>
    <scope>NUCLEOTIDE SEQUENCE [LARGE SCALE GENOMIC DNA]</scope>
    <source>
        <strain evidence="2">cv. Yunnan</strain>
        <tissue evidence="1">Leaves</tissue>
    </source>
</reference>
<organism evidence="1 2">
    <name type="scientific">Smallanthus sonchifolius</name>
    <dbReference type="NCBI Taxonomy" id="185202"/>
    <lineage>
        <taxon>Eukaryota</taxon>
        <taxon>Viridiplantae</taxon>
        <taxon>Streptophyta</taxon>
        <taxon>Embryophyta</taxon>
        <taxon>Tracheophyta</taxon>
        <taxon>Spermatophyta</taxon>
        <taxon>Magnoliopsida</taxon>
        <taxon>eudicotyledons</taxon>
        <taxon>Gunneridae</taxon>
        <taxon>Pentapetalae</taxon>
        <taxon>asterids</taxon>
        <taxon>campanulids</taxon>
        <taxon>Asterales</taxon>
        <taxon>Asteraceae</taxon>
        <taxon>Asteroideae</taxon>
        <taxon>Heliantheae alliance</taxon>
        <taxon>Millerieae</taxon>
        <taxon>Smallanthus</taxon>
    </lineage>
</organism>
<gene>
    <name evidence="1" type="ORF">L1987_86242</name>
</gene>
<reference evidence="2" key="1">
    <citation type="journal article" date="2022" name="Mol. Ecol. Resour.">
        <title>The genomes of chicory, endive, great burdock and yacon provide insights into Asteraceae palaeo-polyploidization history and plant inulin production.</title>
        <authorList>
            <person name="Fan W."/>
            <person name="Wang S."/>
            <person name="Wang H."/>
            <person name="Wang A."/>
            <person name="Jiang F."/>
            <person name="Liu H."/>
            <person name="Zhao H."/>
            <person name="Xu D."/>
            <person name="Zhang Y."/>
        </authorList>
    </citation>
    <scope>NUCLEOTIDE SEQUENCE [LARGE SCALE GENOMIC DNA]</scope>
    <source>
        <strain evidence="2">cv. Yunnan</strain>
    </source>
</reference>
<accession>A0ACB8Y005</accession>
<dbReference type="Proteomes" id="UP001056120">
    <property type="component" value="Linkage Group LG29"/>
</dbReference>
<evidence type="ECO:0000313" key="1">
    <source>
        <dbReference type="EMBL" id="KAI3676630.1"/>
    </source>
</evidence>
<comment type="caution">
    <text evidence="1">The sequence shown here is derived from an EMBL/GenBank/DDBJ whole genome shotgun (WGS) entry which is preliminary data.</text>
</comment>
<protein>
    <submittedName>
        <fullName evidence="1">Uncharacterized protein</fullName>
    </submittedName>
</protein>